<evidence type="ECO:0000313" key="7">
    <source>
        <dbReference type="EMBL" id="MFC3927297.1"/>
    </source>
</evidence>
<comment type="subcellular location">
    <subcellularLocation>
        <location evidence="1">Cell membrane</location>
        <topology evidence="1">Multi-pass membrane protein</topology>
    </subcellularLocation>
</comment>
<dbReference type="Proteomes" id="UP001595807">
    <property type="component" value="Unassembled WGS sequence"/>
</dbReference>
<keyword evidence="3 6" id="KW-0812">Transmembrane</keyword>
<keyword evidence="4 6" id="KW-1133">Transmembrane helix</keyword>
<organism evidence="7 8">
    <name type="scientific">Streptococcus caprae</name>
    <dbReference type="NCBI Taxonomy" id="1640501"/>
    <lineage>
        <taxon>Bacteria</taxon>
        <taxon>Bacillati</taxon>
        <taxon>Bacillota</taxon>
        <taxon>Bacilli</taxon>
        <taxon>Lactobacillales</taxon>
        <taxon>Streptococcaceae</taxon>
        <taxon>Streptococcus</taxon>
    </lineage>
</organism>
<comment type="caution">
    <text evidence="7">The sequence shown here is derived from an EMBL/GenBank/DDBJ whole genome shotgun (WGS) entry which is preliminary data.</text>
</comment>
<evidence type="ECO:0000256" key="2">
    <source>
        <dbReference type="ARBA" id="ARBA00022475"/>
    </source>
</evidence>
<dbReference type="Pfam" id="PF06081">
    <property type="entry name" value="ArAE_1"/>
    <property type="match status" value="1"/>
</dbReference>
<dbReference type="PANTHER" id="PTHR30509:SF9">
    <property type="entry name" value="MULTIDRUG RESISTANCE PROTEIN MDTO"/>
    <property type="match status" value="1"/>
</dbReference>
<evidence type="ECO:0000256" key="5">
    <source>
        <dbReference type="ARBA" id="ARBA00023136"/>
    </source>
</evidence>
<evidence type="ECO:0000256" key="3">
    <source>
        <dbReference type="ARBA" id="ARBA00022692"/>
    </source>
</evidence>
<dbReference type="PANTHER" id="PTHR30509">
    <property type="entry name" value="P-HYDROXYBENZOIC ACID EFFLUX PUMP SUBUNIT-RELATED"/>
    <property type="match status" value="1"/>
</dbReference>
<dbReference type="InterPro" id="IPR010343">
    <property type="entry name" value="ArAE_1"/>
</dbReference>
<feature type="transmembrane region" description="Helical" evidence="6">
    <location>
        <begin position="140"/>
        <end position="157"/>
    </location>
</feature>
<feature type="transmembrane region" description="Helical" evidence="6">
    <location>
        <begin position="115"/>
        <end position="133"/>
    </location>
</feature>
<evidence type="ECO:0000256" key="6">
    <source>
        <dbReference type="SAM" id="Phobius"/>
    </source>
</evidence>
<keyword evidence="8" id="KW-1185">Reference proteome</keyword>
<name>A0ABV8CT76_9STRE</name>
<accession>A0ABV8CT76</accession>
<sequence>MFKKYRFDPKKFKLGMRTLKSGIAVFLVILLFSLLGWQGTNIAALTAVFSLREDFDKSVHFGASRILGNSIGGLYAIAYFFLYDLFGRSLWITLLVVPICAMLTIMTNVAVNNQAGIIGAVSAMLIISLSIPYGDSIEYAVARVFETFIGVFIAIIVNSDMNFLLRYFKNKEKNQKDV</sequence>
<keyword evidence="2" id="KW-1003">Cell membrane</keyword>
<gene>
    <name evidence="7" type="ORF">ACFORF_01430</name>
</gene>
<dbReference type="EMBL" id="JBHRZV010000006">
    <property type="protein sequence ID" value="MFC3927297.1"/>
    <property type="molecule type" value="Genomic_DNA"/>
</dbReference>
<keyword evidence="5 6" id="KW-0472">Membrane</keyword>
<evidence type="ECO:0000256" key="1">
    <source>
        <dbReference type="ARBA" id="ARBA00004651"/>
    </source>
</evidence>
<proteinExistence type="predicted"/>
<protein>
    <submittedName>
        <fullName evidence="7">Aromatic acid exporter family protein</fullName>
    </submittedName>
</protein>
<feature type="transmembrane region" description="Helical" evidence="6">
    <location>
        <begin position="90"/>
        <end position="109"/>
    </location>
</feature>
<reference evidence="8" key="1">
    <citation type="journal article" date="2019" name="Int. J. Syst. Evol. Microbiol.">
        <title>The Global Catalogue of Microorganisms (GCM) 10K type strain sequencing project: providing services to taxonomists for standard genome sequencing and annotation.</title>
        <authorList>
            <consortium name="The Broad Institute Genomics Platform"/>
            <consortium name="The Broad Institute Genome Sequencing Center for Infectious Disease"/>
            <person name="Wu L."/>
            <person name="Ma J."/>
        </authorList>
    </citation>
    <scope>NUCLEOTIDE SEQUENCE [LARGE SCALE GENOMIC DNA]</scope>
    <source>
        <strain evidence="8">CCUG 67170</strain>
    </source>
</reference>
<dbReference type="RefSeq" id="WP_380424668.1">
    <property type="nucleotide sequence ID" value="NZ_JBHRZV010000006.1"/>
</dbReference>
<feature type="transmembrane region" description="Helical" evidence="6">
    <location>
        <begin position="66"/>
        <end position="83"/>
    </location>
</feature>
<evidence type="ECO:0000256" key="4">
    <source>
        <dbReference type="ARBA" id="ARBA00022989"/>
    </source>
</evidence>
<evidence type="ECO:0000313" key="8">
    <source>
        <dbReference type="Proteomes" id="UP001595807"/>
    </source>
</evidence>